<keyword evidence="1" id="KW-0175">Coiled coil</keyword>
<evidence type="ECO:0000313" key="2">
    <source>
        <dbReference type="EMBL" id="KAJ3450709.1"/>
    </source>
</evidence>
<protein>
    <submittedName>
        <fullName evidence="2">Uncharacterized protein</fullName>
    </submittedName>
</protein>
<dbReference type="Proteomes" id="UP001146793">
    <property type="component" value="Unassembled WGS sequence"/>
</dbReference>
<comment type="caution">
    <text evidence="2">The sequence shown here is derived from an EMBL/GenBank/DDBJ whole genome shotgun (WGS) entry which is preliminary data.</text>
</comment>
<sequence>MEERRTKLEDELDEMIKTLEKLQEQLEDKNPNQTEQEIENIQLKIILLNSIEEQNQQIDKQNQQTKEQNIQIDKQNEQIEKANQFFQTLNIAVDGKLSNMALFHSKTTREDFHKLKTIVEQYLESAQQHLKNKQTFMEEDLINQFNETNLKSINSKFNEDSIPFVNREEETKAIINGIISDFLEVEDQTLGKKITNLTWFGSSGIGKTRLAKSIFFQPKFKKKFKQT</sequence>
<proteinExistence type="predicted"/>
<evidence type="ECO:0000256" key="1">
    <source>
        <dbReference type="SAM" id="Coils"/>
    </source>
</evidence>
<evidence type="ECO:0000313" key="3">
    <source>
        <dbReference type="Proteomes" id="UP001146793"/>
    </source>
</evidence>
<dbReference type="AlphaFoldDB" id="A0AAV8AAX4"/>
<organism evidence="2 3">
    <name type="scientific">Anaeramoeba flamelloides</name>
    <dbReference type="NCBI Taxonomy" id="1746091"/>
    <lineage>
        <taxon>Eukaryota</taxon>
        <taxon>Metamonada</taxon>
        <taxon>Anaeramoebidae</taxon>
        <taxon>Anaeramoeba</taxon>
    </lineage>
</organism>
<accession>A0AAV8AAX4</accession>
<dbReference type="EMBL" id="JANTQA010000012">
    <property type="protein sequence ID" value="KAJ3450709.1"/>
    <property type="molecule type" value="Genomic_DNA"/>
</dbReference>
<feature type="coiled-coil region" evidence="1">
    <location>
        <begin position="5"/>
        <end position="82"/>
    </location>
</feature>
<reference evidence="2" key="1">
    <citation type="submission" date="2022-08" db="EMBL/GenBank/DDBJ databases">
        <title>Novel sulphate-reducing endosymbionts in the free-living metamonad Anaeramoeba.</title>
        <authorList>
            <person name="Jerlstrom-Hultqvist J."/>
            <person name="Cepicka I."/>
            <person name="Gallot-Lavallee L."/>
            <person name="Salas-Leiva D."/>
            <person name="Curtis B.A."/>
            <person name="Zahonova K."/>
            <person name="Pipaliya S."/>
            <person name="Dacks J."/>
            <person name="Roger A.J."/>
        </authorList>
    </citation>
    <scope>NUCLEOTIDE SEQUENCE</scope>
    <source>
        <strain evidence="2">Busselton2</strain>
    </source>
</reference>
<name>A0AAV8AAX4_9EUKA</name>
<gene>
    <name evidence="2" type="ORF">M0812_06895</name>
</gene>